<dbReference type="SUPFAM" id="SSF51366">
    <property type="entry name" value="Ribulose-phoshate binding barrel"/>
    <property type="match status" value="1"/>
</dbReference>
<dbReference type="HAMAP" id="MF_00131">
    <property type="entry name" value="Trp_synth_alpha"/>
    <property type="match status" value="1"/>
</dbReference>
<evidence type="ECO:0000256" key="7">
    <source>
        <dbReference type="ARBA" id="ARBA00023239"/>
    </source>
</evidence>
<gene>
    <name evidence="9" type="primary">trpA</name>
    <name evidence="11" type="ORF">HNQ39_000368</name>
</gene>
<dbReference type="InterPro" id="IPR002028">
    <property type="entry name" value="Trp_synthase_suA"/>
</dbReference>
<accession>A0A7W9SL32</accession>
<sequence>MNRLDTRFAALKAQGERALVVFVTAGDPYPERTVDVLCALAEAGADVIELGVPFSDPLADGPTIQAASFRALQGGMNPPKVLAAVREARARGVSVPIVLMGAYNPVLQYGPEKFAQDAVAAGVDGAIVTDVIPEEADTWKPIADAAGLATIFLLAPTSTTERMEAVGKLAAGFIYCVSMTGITGTKEVVPSELPSLVAAIRQHAGTTPVCVGFGIKTPEQVKAICAFADGAVVGSSLVTLLHETRENPEALDVVKAYVASLKEATR</sequence>
<name>A0A7W9SL32_ARMRO</name>
<dbReference type="RefSeq" id="WP_184192244.1">
    <property type="nucleotide sequence ID" value="NZ_JACHGW010000001.1"/>
</dbReference>
<dbReference type="NCBIfam" id="TIGR00262">
    <property type="entry name" value="trpA"/>
    <property type="match status" value="1"/>
</dbReference>
<dbReference type="InterPro" id="IPR011060">
    <property type="entry name" value="RibuloseP-bd_barrel"/>
</dbReference>
<dbReference type="InterPro" id="IPR018204">
    <property type="entry name" value="Trp_synthase_alpha_AS"/>
</dbReference>
<dbReference type="GO" id="GO:0004834">
    <property type="term" value="F:tryptophan synthase activity"/>
    <property type="evidence" value="ECO:0007669"/>
    <property type="project" value="UniProtKB-UniRule"/>
</dbReference>
<evidence type="ECO:0000256" key="10">
    <source>
        <dbReference type="RuleBase" id="RU003662"/>
    </source>
</evidence>
<dbReference type="FunFam" id="3.20.20.70:FF:000037">
    <property type="entry name" value="Tryptophan synthase alpha chain"/>
    <property type="match status" value="1"/>
</dbReference>
<comment type="caution">
    <text evidence="11">The sequence shown here is derived from an EMBL/GenBank/DDBJ whole genome shotgun (WGS) entry which is preliminary data.</text>
</comment>
<evidence type="ECO:0000313" key="12">
    <source>
        <dbReference type="Proteomes" id="UP000520814"/>
    </source>
</evidence>
<evidence type="ECO:0000256" key="5">
    <source>
        <dbReference type="ARBA" id="ARBA00022822"/>
    </source>
</evidence>
<keyword evidence="7 9" id="KW-0456">Lyase</keyword>
<protein>
    <recommendedName>
        <fullName evidence="9">Tryptophan synthase alpha chain</fullName>
        <ecNumber evidence="9">4.2.1.20</ecNumber>
    </recommendedName>
</protein>
<proteinExistence type="inferred from homology"/>
<dbReference type="Gene3D" id="3.20.20.70">
    <property type="entry name" value="Aldolase class I"/>
    <property type="match status" value="1"/>
</dbReference>
<dbReference type="CDD" id="cd04724">
    <property type="entry name" value="Tryptophan_synthase_alpha"/>
    <property type="match status" value="1"/>
</dbReference>
<evidence type="ECO:0000256" key="4">
    <source>
        <dbReference type="ARBA" id="ARBA00022605"/>
    </source>
</evidence>
<organism evidence="11 12">
    <name type="scientific">Armatimonas rosea</name>
    <dbReference type="NCBI Taxonomy" id="685828"/>
    <lineage>
        <taxon>Bacteria</taxon>
        <taxon>Bacillati</taxon>
        <taxon>Armatimonadota</taxon>
        <taxon>Armatimonadia</taxon>
        <taxon>Armatimonadales</taxon>
        <taxon>Armatimonadaceae</taxon>
        <taxon>Armatimonas</taxon>
    </lineage>
</organism>
<evidence type="ECO:0000256" key="8">
    <source>
        <dbReference type="ARBA" id="ARBA00049047"/>
    </source>
</evidence>
<dbReference type="GO" id="GO:0005829">
    <property type="term" value="C:cytosol"/>
    <property type="evidence" value="ECO:0007669"/>
    <property type="project" value="TreeGrafter"/>
</dbReference>
<dbReference type="Proteomes" id="UP000520814">
    <property type="component" value="Unassembled WGS sequence"/>
</dbReference>
<reference evidence="11 12" key="1">
    <citation type="submission" date="2020-08" db="EMBL/GenBank/DDBJ databases">
        <title>Genomic Encyclopedia of Type Strains, Phase IV (KMG-IV): sequencing the most valuable type-strain genomes for metagenomic binning, comparative biology and taxonomic classification.</title>
        <authorList>
            <person name="Goeker M."/>
        </authorList>
    </citation>
    <scope>NUCLEOTIDE SEQUENCE [LARGE SCALE GENOMIC DNA]</scope>
    <source>
        <strain evidence="11 12">DSM 23562</strain>
    </source>
</reference>
<feature type="active site" description="Proton acceptor" evidence="9">
    <location>
        <position position="49"/>
    </location>
</feature>
<dbReference type="EC" id="4.2.1.20" evidence="9"/>
<dbReference type="InterPro" id="IPR013785">
    <property type="entry name" value="Aldolase_TIM"/>
</dbReference>
<dbReference type="UniPathway" id="UPA00035">
    <property type="reaction ID" value="UER00044"/>
</dbReference>
<comment type="similarity">
    <text evidence="9 10">Belongs to the TrpA family.</text>
</comment>
<dbReference type="PANTHER" id="PTHR43406:SF1">
    <property type="entry name" value="TRYPTOPHAN SYNTHASE ALPHA CHAIN, CHLOROPLASTIC"/>
    <property type="match status" value="1"/>
</dbReference>
<comment type="pathway">
    <text evidence="2 9">Amino-acid biosynthesis; L-tryptophan biosynthesis; L-tryptophan from chorismate: step 5/5.</text>
</comment>
<keyword evidence="12" id="KW-1185">Reference proteome</keyword>
<dbReference type="PROSITE" id="PS00167">
    <property type="entry name" value="TRP_SYNTHASE_ALPHA"/>
    <property type="match status" value="1"/>
</dbReference>
<comment type="catalytic activity">
    <reaction evidence="8 9">
        <text>(1S,2R)-1-C-(indol-3-yl)glycerol 3-phosphate + L-serine = D-glyceraldehyde 3-phosphate + L-tryptophan + H2O</text>
        <dbReference type="Rhea" id="RHEA:10532"/>
        <dbReference type="ChEBI" id="CHEBI:15377"/>
        <dbReference type="ChEBI" id="CHEBI:33384"/>
        <dbReference type="ChEBI" id="CHEBI:57912"/>
        <dbReference type="ChEBI" id="CHEBI:58866"/>
        <dbReference type="ChEBI" id="CHEBI:59776"/>
        <dbReference type="EC" id="4.2.1.20"/>
    </reaction>
</comment>
<evidence type="ECO:0000256" key="2">
    <source>
        <dbReference type="ARBA" id="ARBA00004733"/>
    </source>
</evidence>
<feature type="active site" description="Proton acceptor" evidence="9">
    <location>
        <position position="60"/>
    </location>
</feature>
<comment type="subunit">
    <text evidence="3 9">Tetramer of two alpha and two beta chains.</text>
</comment>
<keyword evidence="4 9" id="KW-0028">Amino-acid biosynthesis</keyword>
<dbReference type="PANTHER" id="PTHR43406">
    <property type="entry name" value="TRYPTOPHAN SYNTHASE, ALPHA CHAIN"/>
    <property type="match status" value="1"/>
</dbReference>
<keyword evidence="5 9" id="KW-0822">Tryptophan biosynthesis</keyword>
<dbReference type="EMBL" id="JACHGW010000001">
    <property type="protein sequence ID" value="MBB6048606.1"/>
    <property type="molecule type" value="Genomic_DNA"/>
</dbReference>
<keyword evidence="6 9" id="KW-0057">Aromatic amino acid biosynthesis</keyword>
<evidence type="ECO:0000313" key="11">
    <source>
        <dbReference type="EMBL" id="MBB6048606.1"/>
    </source>
</evidence>
<dbReference type="AlphaFoldDB" id="A0A7W9SL32"/>
<comment type="function">
    <text evidence="1 9">The alpha subunit is responsible for the aldol cleavage of indoleglycerol phosphate to indole and glyceraldehyde 3-phosphate.</text>
</comment>
<dbReference type="Pfam" id="PF00290">
    <property type="entry name" value="Trp_syntA"/>
    <property type="match status" value="1"/>
</dbReference>
<evidence type="ECO:0000256" key="1">
    <source>
        <dbReference type="ARBA" id="ARBA00003365"/>
    </source>
</evidence>
<evidence type="ECO:0000256" key="9">
    <source>
        <dbReference type="HAMAP-Rule" id="MF_00131"/>
    </source>
</evidence>
<evidence type="ECO:0000256" key="6">
    <source>
        <dbReference type="ARBA" id="ARBA00023141"/>
    </source>
</evidence>
<evidence type="ECO:0000256" key="3">
    <source>
        <dbReference type="ARBA" id="ARBA00011270"/>
    </source>
</evidence>